<dbReference type="STRING" id="553466.SAMN04487950_1089"/>
<feature type="domain" description="Bacterioopsin transcriptional activator GAF and HTH associated" evidence="4">
    <location>
        <begin position="21"/>
        <end position="150"/>
    </location>
</feature>
<keyword evidence="1" id="KW-0805">Transcription regulation</keyword>
<proteinExistence type="predicted"/>
<dbReference type="AlphaFoldDB" id="A0A1I4CEJ4"/>
<dbReference type="PANTHER" id="PTHR34236:SF1">
    <property type="entry name" value="DIMETHYL SULFOXIDE REDUCTASE TRANSCRIPTIONAL ACTIVATOR"/>
    <property type="match status" value="1"/>
</dbReference>
<dbReference type="Pfam" id="PF04967">
    <property type="entry name" value="HTH_10"/>
    <property type="match status" value="1"/>
</dbReference>
<dbReference type="EMBL" id="FOTC01000001">
    <property type="protein sequence ID" value="SFK78737.1"/>
    <property type="molecule type" value="Genomic_DNA"/>
</dbReference>
<organism evidence="5 6">
    <name type="scientific">Halogranum rubrum</name>
    <dbReference type="NCBI Taxonomy" id="553466"/>
    <lineage>
        <taxon>Archaea</taxon>
        <taxon>Methanobacteriati</taxon>
        <taxon>Methanobacteriota</taxon>
        <taxon>Stenosarchaea group</taxon>
        <taxon>Halobacteria</taxon>
        <taxon>Halobacteriales</taxon>
        <taxon>Haloferacaceae</taxon>
    </lineage>
</organism>
<protein>
    <submittedName>
        <fullName evidence="5">Predicted DNA binding protein, contains HTH domain</fullName>
    </submittedName>
</protein>
<dbReference type="InterPro" id="IPR031803">
    <property type="entry name" value="BAT_GAF/HTH-assoc"/>
</dbReference>
<feature type="domain" description="HTH bat-type" evidence="3">
    <location>
        <begin position="173"/>
        <end position="224"/>
    </location>
</feature>
<evidence type="ECO:0000259" key="4">
    <source>
        <dbReference type="Pfam" id="PF15915"/>
    </source>
</evidence>
<sequence length="239" mass="27220">MREVTPTHYRWGGEAEIMAIILEFSLPAESFALGDALEAVPSIEVELDQVVPTEQQSLPFLWVEGNALDAFEQQVASTSNVDQFRLVESMPDRRLYELDWNDRVDCLVEGIVEAKGTLLAAQATGGHWQFRLRFPDRRHAKRFQSHCVETEMPIDLSKLYDLSKSGFRKEYNLTEKQYDALRLAYDRGYFHEPRAVDLADLGTELSISPRAVSYRLRRGISSLVEHTITTPVQSENGGR</sequence>
<evidence type="ECO:0000256" key="1">
    <source>
        <dbReference type="ARBA" id="ARBA00023015"/>
    </source>
</evidence>
<keyword evidence="2" id="KW-0804">Transcription</keyword>
<evidence type="ECO:0000259" key="3">
    <source>
        <dbReference type="Pfam" id="PF04967"/>
    </source>
</evidence>
<name>A0A1I4CEJ4_9EURY</name>
<evidence type="ECO:0000256" key="2">
    <source>
        <dbReference type="ARBA" id="ARBA00023163"/>
    </source>
</evidence>
<reference evidence="6" key="1">
    <citation type="submission" date="2016-10" db="EMBL/GenBank/DDBJ databases">
        <authorList>
            <person name="Varghese N."/>
            <person name="Submissions S."/>
        </authorList>
    </citation>
    <scope>NUCLEOTIDE SEQUENCE [LARGE SCALE GENOMIC DNA]</scope>
    <source>
        <strain evidence="6">CGMCC 1.7738</strain>
    </source>
</reference>
<dbReference type="Pfam" id="PF15915">
    <property type="entry name" value="BAT"/>
    <property type="match status" value="1"/>
</dbReference>
<accession>A0A1I4CEJ4</accession>
<gene>
    <name evidence="5" type="ORF">SAMN04487950_1089</name>
</gene>
<dbReference type="Proteomes" id="UP000199607">
    <property type="component" value="Unassembled WGS sequence"/>
</dbReference>
<evidence type="ECO:0000313" key="5">
    <source>
        <dbReference type="EMBL" id="SFK78737.1"/>
    </source>
</evidence>
<keyword evidence="6" id="KW-1185">Reference proteome</keyword>
<dbReference type="PANTHER" id="PTHR34236">
    <property type="entry name" value="DIMETHYL SULFOXIDE REDUCTASE TRANSCRIPTIONAL ACTIVATOR"/>
    <property type="match status" value="1"/>
</dbReference>
<dbReference type="InterPro" id="IPR007050">
    <property type="entry name" value="HTH_bacterioopsin"/>
</dbReference>
<evidence type="ECO:0000313" key="6">
    <source>
        <dbReference type="Proteomes" id="UP000199607"/>
    </source>
</evidence>